<proteinExistence type="predicted"/>
<name>A0AAN7MAH2_TRANT</name>
<sequence length="62" mass="6880">MSAVEFKIYPGHSNTVLPASTLLPPLWRCFLGNQTFQLIGKQLSSPPASGSRYKFSDFYGLN</sequence>
<protein>
    <submittedName>
        <fullName evidence="1">Uncharacterized protein</fullName>
    </submittedName>
</protein>
<dbReference type="EMBL" id="JAXQNO010000008">
    <property type="protein sequence ID" value="KAK4793041.1"/>
    <property type="molecule type" value="Genomic_DNA"/>
</dbReference>
<organism evidence="1 2">
    <name type="scientific">Trapa natans</name>
    <name type="common">Water chestnut</name>
    <dbReference type="NCBI Taxonomy" id="22666"/>
    <lineage>
        <taxon>Eukaryota</taxon>
        <taxon>Viridiplantae</taxon>
        <taxon>Streptophyta</taxon>
        <taxon>Embryophyta</taxon>
        <taxon>Tracheophyta</taxon>
        <taxon>Spermatophyta</taxon>
        <taxon>Magnoliopsida</taxon>
        <taxon>eudicotyledons</taxon>
        <taxon>Gunneridae</taxon>
        <taxon>Pentapetalae</taxon>
        <taxon>rosids</taxon>
        <taxon>malvids</taxon>
        <taxon>Myrtales</taxon>
        <taxon>Lythraceae</taxon>
        <taxon>Trapa</taxon>
    </lineage>
</organism>
<dbReference type="AlphaFoldDB" id="A0AAN7MAH2"/>
<keyword evidence="2" id="KW-1185">Reference proteome</keyword>
<accession>A0AAN7MAH2</accession>
<reference evidence="1 2" key="1">
    <citation type="journal article" date="2023" name="Hortic Res">
        <title>Pangenome of water caltrop reveals structural variations and asymmetric subgenome divergence after allopolyploidization.</title>
        <authorList>
            <person name="Zhang X."/>
            <person name="Chen Y."/>
            <person name="Wang L."/>
            <person name="Yuan Y."/>
            <person name="Fang M."/>
            <person name="Shi L."/>
            <person name="Lu R."/>
            <person name="Comes H.P."/>
            <person name="Ma Y."/>
            <person name="Chen Y."/>
            <person name="Huang G."/>
            <person name="Zhou Y."/>
            <person name="Zheng Z."/>
            <person name="Qiu Y."/>
        </authorList>
    </citation>
    <scope>NUCLEOTIDE SEQUENCE [LARGE SCALE GENOMIC DNA]</scope>
    <source>
        <strain evidence="1">F231</strain>
    </source>
</reference>
<comment type="caution">
    <text evidence="1">The sequence shown here is derived from an EMBL/GenBank/DDBJ whole genome shotgun (WGS) entry which is preliminary data.</text>
</comment>
<dbReference type="Proteomes" id="UP001346149">
    <property type="component" value="Unassembled WGS sequence"/>
</dbReference>
<evidence type="ECO:0000313" key="2">
    <source>
        <dbReference type="Proteomes" id="UP001346149"/>
    </source>
</evidence>
<gene>
    <name evidence="1" type="ORF">SAY86_023476</name>
</gene>
<evidence type="ECO:0000313" key="1">
    <source>
        <dbReference type="EMBL" id="KAK4793041.1"/>
    </source>
</evidence>